<name>A0A8C9AMG7_PROSS</name>
<proteinExistence type="predicted"/>
<organism evidence="2 3">
    <name type="scientific">Prolemur simus</name>
    <name type="common">Greater bamboo lemur</name>
    <name type="synonym">Hapalemur simus</name>
    <dbReference type="NCBI Taxonomy" id="1328070"/>
    <lineage>
        <taxon>Eukaryota</taxon>
        <taxon>Metazoa</taxon>
        <taxon>Chordata</taxon>
        <taxon>Craniata</taxon>
        <taxon>Vertebrata</taxon>
        <taxon>Euteleostomi</taxon>
        <taxon>Mammalia</taxon>
        <taxon>Eutheria</taxon>
        <taxon>Euarchontoglires</taxon>
        <taxon>Primates</taxon>
        <taxon>Strepsirrhini</taxon>
        <taxon>Lemuriformes</taxon>
        <taxon>Lemuridae</taxon>
        <taxon>Prolemur</taxon>
    </lineage>
</organism>
<reference evidence="2" key="1">
    <citation type="submission" date="2025-08" db="UniProtKB">
        <authorList>
            <consortium name="Ensembl"/>
        </authorList>
    </citation>
    <scope>IDENTIFICATION</scope>
</reference>
<evidence type="ECO:0000313" key="2">
    <source>
        <dbReference type="Ensembl" id="ENSPSMP00000034040.1"/>
    </source>
</evidence>
<feature type="compositionally biased region" description="Basic and acidic residues" evidence="1">
    <location>
        <begin position="84"/>
        <end position="104"/>
    </location>
</feature>
<keyword evidence="3" id="KW-1185">Reference proteome</keyword>
<evidence type="ECO:0000313" key="3">
    <source>
        <dbReference type="Proteomes" id="UP000694414"/>
    </source>
</evidence>
<dbReference type="Ensembl" id="ENSPSMT00000039241.1">
    <property type="protein sequence ID" value="ENSPSMP00000034040.1"/>
    <property type="gene ID" value="ENSPSMG00000023472.1"/>
</dbReference>
<sequence>MRGLLFISWLRPPHVGHDPARSAEDLRLEMAEEPLREDPHPGPSPSSCCASHSFLVWVEAITWNPAWEGTSAMGPQHPPALNRKSLDHGDTLHVFPRDRLDPKTLDLGPPLE</sequence>
<evidence type="ECO:0000256" key="1">
    <source>
        <dbReference type="SAM" id="MobiDB-lite"/>
    </source>
</evidence>
<dbReference type="Proteomes" id="UP000694414">
    <property type="component" value="Unplaced"/>
</dbReference>
<dbReference type="GeneTree" id="ENSGT00530000068548"/>
<feature type="region of interest" description="Disordered" evidence="1">
    <location>
        <begin position="68"/>
        <end position="112"/>
    </location>
</feature>
<protein>
    <submittedName>
        <fullName evidence="2">Uncharacterized protein</fullName>
    </submittedName>
</protein>
<reference evidence="2" key="2">
    <citation type="submission" date="2025-09" db="UniProtKB">
        <authorList>
            <consortium name="Ensembl"/>
        </authorList>
    </citation>
    <scope>IDENTIFICATION</scope>
</reference>
<dbReference type="AlphaFoldDB" id="A0A8C9AMG7"/>
<accession>A0A8C9AMG7</accession>